<dbReference type="InterPro" id="IPR036812">
    <property type="entry name" value="NAD(P)_OxRdtase_dom_sf"/>
</dbReference>
<dbReference type="GO" id="GO:0016491">
    <property type="term" value="F:oxidoreductase activity"/>
    <property type="evidence" value="ECO:0007669"/>
    <property type="project" value="InterPro"/>
</dbReference>
<dbReference type="InterPro" id="IPR020471">
    <property type="entry name" value="AKR"/>
</dbReference>
<evidence type="ECO:0000259" key="1">
    <source>
        <dbReference type="Pfam" id="PF00248"/>
    </source>
</evidence>
<sequence>MKKRELGTSGLFVSELGFGAMSLPNNLSEANEIFDAALHAGINFFDTADLYDGGKNEEFIASLLKGRRNDIVLATKVGNKLNADGKSWSWNPTKKHITEAVKQSLRRLGTDYIDLYQLHGGTIEDHVDETIDAFESLKKEGLILQYGISSIRPTVIKRFLEKSSAISVMMQYSVLDRRPEEWFSMIEGLGASIITRGTIAKGFLTLDGTSKEKALKGFASYNKKELIETLEDLHKNFDDLHAVAIVFVLNEQSVSSALVGAKSKQQLLDSIIAYKKGSSIGTLEILRNMTTQHQYKEHRLE</sequence>
<dbReference type="InterPro" id="IPR053135">
    <property type="entry name" value="AKR2_Oxidoreductase"/>
</dbReference>
<dbReference type="Pfam" id="PF00248">
    <property type="entry name" value="Aldo_ket_red"/>
    <property type="match status" value="1"/>
</dbReference>
<proteinExistence type="predicted"/>
<organism evidence="2 3">
    <name type="scientific">Sporosarcina ureilytica</name>
    <dbReference type="NCBI Taxonomy" id="298596"/>
    <lineage>
        <taxon>Bacteria</taxon>
        <taxon>Bacillati</taxon>
        <taxon>Bacillota</taxon>
        <taxon>Bacilli</taxon>
        <taxon>Bacillales</taxon>
        <taxon>Caryophanaceae</taxon>
        <taxon>Sporosarcina</taxon>
    </lineage>
</organism>
<feature type="domain" description="NADP-dependent oxidoreductase" evidence="1">
    <location>
        <begin position="15"/>
        <end position="275"/>
    </location>
</feature>
<dbReference type="PANTHER" id="PTHR43312">
    <property type="entry name" value="D-THREO-ALDOSE 1-DEHYDROGENASE"/>
    <property type="match status" value="1"/>
</dbReference>
<dbReference type="KEGG" id="surl:BI350_11570"/>
<reference evidence="2 3" key="1">
    <citation type="submission" date="2016-09" db="EMBL/GenBank/DDBJ databases">
        <title>Complete genome sequence of the Lysinibacillus sphaericus LMG 22257, a specie of Bacillus with ureolytic activity that can effectively biodeposit calcium carbonate.</title>
        <authorList>
            <person name="Yan W."/>
        </authorList>
    </citation>
    <scope>NUCLEOTIDE SEQUENCE [LARGE SCALE GENOMIC DNA]</scope>
    <source>
        <strain evidence="2 3">LMG 22257</strain>
    </source>
</reference>
<dbReference type="Gene3D" id="3.20.20.100">
    <property type="entry name" value="NADP-dependent oxidoreductase domain"/>
    <property type="match status" value="1"/>
</dbReference>
<gene>
    <name evidence="2" type="ORF">BI350_11570</name>
</gene>
<dbReference type="InterPro" id="IPR023210">
    <property type="entry name" value="NADP_OxRdtase_dom"/>
</dbReference>
<dbReference type="EMBL" id="CP017560">
    <property type="protein sequence ID" value="AOV08112.1"/>
    <property type="molecule type" value="Genomic_DNA"/>
</dbReference>
<name>A0A1D8JHB6_9BACL</name>
<evidence type="ECO:0000313" key="2">
    <source>
        <dbReference type="EMBL" id="AOV08112.1"/>
    </source>
</evidence>
<dbReference type="SUPFAM" id="SSF51430">
    <property type="entry name" value="NAD(P)-linked oxidoreductase"/>
    <property type="match status" value="1"/>
</dbReference>
<dbReference type="PRINTS" id="PR00069">
    <property type="entry name" value="ALDKETRDTASE"/>
</dbReference>
<dbReference type="Proteomes" id="UP000185746">
    <property type="component" value="Chromosome"/>
</dbReference>
<keyword evidence="3" id="KW-1185">Reference proteome</keyword>
<dbReference type="PANTHER" id="PTHR43312:SF1">
    <property type="entry name" value="NADP-DEPENDENT OXIDOREDUCTASE DOMAIN-CONTAINING PROTEIN"/>
    <property type="match status" value="1"/>
</dbReference>
<dbReference type="AlphaFoldDB" id="A0A1D8JHB6"/>
<protein>
    <submittedName>
        <fullName evidence="2">Oxidoreductase</fullName>
    </submittedName>
</protein>
<accession>A0A1D8JHB6</accession>
<dbReference type="RefSeq" id="WP_075528257.1">
    <property type="nucleotide sequence ID" value="NZ_CP017560.1"/>
</dbReference>
<dbReference type="CDD" id="cd19086">
    <property type="entry name" value="AKR_AKR11C1"/>
    <property type="match status" value="1"/>
</dbReference>
<evidence type="ECO:0000313" key="3">
    <source>
        <dbReference type="Proteomes" id="UP000185746"/>
    </source>
</evidence>